<organism evidence="1 2">
    <name type="scientific">Candidatus Beckwithbacteria bacterium CG10_big_fil_rev_8_21_14_0_10_34_10</name>
    <dbReference type="NCBI Taxonomy" id="1974495"/>
    <lineage>
        <taxon>Bacteria</taxon>
        <taxon>Candidatus Beckwithiibacteriota</taxon>
    </lineage>
</organism>
<dbReference type="Proteomes" id="UP000230093">
    <property type="component" value="Unassembled WGS sequence"/>
</dbReference>
<accession>A0A2H0W8T6</accession>
<protein>
    <submittedName>
        <fullName evidence="1">Uncharacterized protein</fullName>
    </submittedName>
</protein>
<gene>
    <name evidence="1" type="ORF">COT75_03405</name>
</gene>
<proteinExistence type="predicted"/>
<dbReference type="AlphaFoldDB" id="A0A2H0W8T6"/>
<name>A0A2H0W8T6_9BACT</name>
<sequence>MLRKTGANVKFSGFNVKTINCSSKRKKKVNLIAAKHYCGPKEFNHCLIFFNDIFLRLIDSTVPEKKRTRLSTEPMKIVSYSSDKALKALDELIEIVNFTSRPIITQDLRKKYKKNVDIIAAEINKRRSLKNENVILVPLRGGAYLLDSLNVNHKKVIAIDCKRLPLKKKGYFALGMSLDKKTAAKMKWRSEFNAADFHKKHVRIVEACIVSGMTTLGFLINFISNGIKPSLIEINTIAASQQGVNLILKLAKKYNYKVKFVTGGLFYRLGDYYQSQLDELLTLDGKLVIGDIKKYLGLSLGQEVVKINKKE</sequence>
<comment type="caution">
    <text evidence="1">The sequence shown here is derived from an EMBL/GenBank/DDBJ whole genome shotgun (WGS) entry which is preliminary data.</text>
</comment>
<evidence type="ECO:0000313" key="1">
    <source>
        <dbReference type="EMBL" id="PIS09084.1"/>
    </source>
</evidence>
<reference evidence="2" key="1">
    <citation type="submission" date="2017-09" db="EMBL/GenBank/DDBJ databases">
        <title>Depth-based differentiation of microbial function through sediment-hosted aquifers and enrichment of novel symbionts in the deep terrestrial subsurface.</title>
        <authorList>
            <person name="Probst A.J."/>
            <person name="Ladd B."/>
            <person name="Jarett J.K."/>
            <person name="Geller-Mcgrath D.E."/>
            <person name="Sieber C.M.K."/>
            <person name="Emerson J.B."/>
            <person name="Anantharaman K."/>
            <person name="Thomas B.C."/>
            <person name="Malmstrom R."/>
            <person name="Stieglmeier M."/>
            <person name="Klingl A."/>
            <person name="Woyke T."/>
            <person name="Ryan C.M."/>
            <person name="Banfield J.F."/>
        </authorList>
    </citation>
    <scope>NUCLEOTIDE SEQUENCE [LARGE SCALE GENOMIC DNA]</scope>
</reference>
<evidence type="ECO:0000313" key="2">
    <source>
        <dbReference type="Proteomes" id="UP000230093"/>
    </source>
</evidence>
<dbReference type="EMBL" id="PEZT01000020">
    <property type="protein sequence ID" value="PIS09084.1"/>
    <property type="molecule type" value="Genomic_DNA"/>
</dbReference>